<dbReference type="CDD" id="cd03022">
    <property type="entry name" value="DsbA_HCCA_Iso"/>
    <property type="match status" value="1"/>
</dbReference>
<dbReference type="Pfam" id="PF01323">
    <property type="entry name" value="DSBA"/>
    <property type="match status" value="1"/>
</dbReference>
<dbReference type="PIRSF" id="PIRSF006386">
    <property type="entry name" value="HCCAis_GSTk"/>
    <property type="match status" value="1"/>
</dbReference>
<dbReference type="PANTHER" id="PTHR42943">
    <property type="entry name" value="GLUTATHIONE S-TRANSFERASE KAPPA"/>
    <property type="match status" value="1"/>
</dbReference>
<reference evidence="3" key="1">
    <citation type="submission" date="2022-12" db="EMBL/GenBank/DDBJ databases">
        <title>Bacterial isolates from different developmental stages of Nematostella vectensis.</title>
        <authorList>
            <person name="Fraune S."/>
        </authorList>
    </citation>
    <scope>NUCLEOTIDE SEQUENCE</scope>
    <source>
        <strain evidence="3">G21630-S1</strain>
    </source>
</reference>
<dbReference type="SUPFAM" id="SSF52833">
    <property type="entry name" value="Thioredoxin-like"/>
    <property type="match status" value="1"/>
</dbReference>
<dbReference type="RefSeq" id="WP_269425114.1">
    <property type="nucleotide sequence ID" value="NZ_JAPWGY010000014.1"/>
</dbReference>
<dbReference type="GO" id="GO:0016853">
    <property type="term" value="F:isomerase activity"/>
    <property type="evidence" value="ECO:0007669"/>
    <property type="project" value="UniProtKB-KW"/>
</dbReference>
<dbReference type="EMBL" id="JAPWGY010000014">
    <property type="protein sequence ID" value="MCZ4282972.1"/>
    <property type="molecule type" value="Genomic_DNA"/>
</dbReference>
<comment type="catalytic activity">
    <reaction evidence="1">
        <text>2-hydroxychromene-2-carboxylate = (3E)-4-(2-hydroxyphenyl)-2-oxobut-3-enoate</text>
        <dbReference type="Rhea" id="RHEA:27401"/>
        <dbReference type="ChEBI" id="CHEBI:59350"/>
        <dbReference type="ChEBI" id="CHEBI:59353"/>
        <dbReference type="EC" id="5.99.1.4"/>
    </reaction>
</comment>
<keyword evidence="1 3" id="KW-0413">Isomerase</keyword>
<dbReference type="EC" id="5.99.1.4" evidence="1"/>
<keyword evidence="4" id="KW-1185">Reference proteome</keyword>
<dbReference type="InterPro" id="IPR014440">
    <property type="entry name" value="HCCAis_GSTk"/>
</dbReference>
<gene>
    <name evidence="3" type="ORF">O4H49_19470</name>
</gene>
<comment type="caution">
    <text evidence="3">The sequence shown here is derived from an EMBL/GenBank/DDBJ whole genome shotgun (WGS) entry which is preliminary data.</text>
</comment>
<dbReference type="Gene3D" id="3.40.30.10">
    <property type="entry name" value="Glutaredoxin"/>
    <property type="match status" value="1"/>
</dbReference>
<accession>A0ABT4LSQ8</accession>
<evidence type="ECO:0000313" key="3">
    <source>
        <dbReference type="EMBL" id="MCZ4282972.1"/>
    </source>
</evidence>
<dbReference type="InterPro" id="IPR044087">
    <property type="entry name" value="NahD-like"/>
</dbReference>
<dbReference type="InterPro" id="IPR001853">
    <property type="entry name" value="DSBA-like_thioredoxin_dom"/>
</dbReference>
<evidence type="ECO:0000313" key="4">
    <source>
        <dbReference type="Proteomes" id="UP001069802"/>
    </source>
</evidence>
<dbReference type="InterPro" id="IPR036249">
    <property type="entry name" value="Thioredoxin-like_sf"/>
</dbReference>
<name>A0ABT4LSQ8_9PROT</name>
<feature type="domain" description="DSBA-like thioredoxin" evidence="2">
    <location>
        <begin position="4"/>
        <end position="195"/>
    </location>
</feature>
<evidence type="ECO:0000256" key="1">
    <source>
        <dbReference type="PIRNR" id="PIRNR006386"/>
    </source>
</evidence>
<protein>
    <recommendedName>
        <fullName evidence="1">2-hydroxychromene-2-carboxylate isomerase</fullName>
        <ecNumber evidence="1">5.99.1.4</ecNumber>
    </recommendedName>
</protein>
<organism evidence="3 4">
    <name type="scientific">Kiloniella laminariae</name>
    <dbReference type="NCBI Taxonomy" id="454162"/>
    <lineage>
        <taxon>Bacteria</taxon>
        <taxon>Pseudomonadati</taxon>
        <taxon>Pseudomonadota</taxon>
        <taxon>Alphaproteobacteria</taxon>
        <taxon>Rhodospirillales</taxon>
        <taxon>Kiloniellaceae</taxon>
        <taxon>Kiloniella</taxon>
    </lineage>
</organism>
<evidence type="ECO:0000259" key="2">
    <source>
        <dbReference type="Pfam" id="PF01323"/>
    </source>
</evidence>
<sequence>MARRIDFYFDFSSPYAYFAALEINVLGKKHDCEVRWHPILLGAVFKTTGAKPLLQMPLKGAYAQHDLERTARMKGLPFCLPASVPFVSLAASRLFYWIAEEQDVALAQSFARNVFKAGYQMGMDISAPVVISDIAVALGVSRDQVEEALTSPVVKTRLREEVTAAEEQGVFGSPFFLVEGEAFWGYDRLQMLDDWLSRGGW</sequence>
<proteinExistence type="inferred from homology"/>
<dbReference type="PANTHER" id="PTHR42943:SF2">
    <property type="entry name" value="GLUTATHIONE S-TRANSFERASE KAPPA 1"/>
    <property type="match status" value="1"/>
</dbReference>
<dbReference type="InterPro" id="IPR051924">
    <property type="entry name" value="GST_Kappa/NadH"/>
</dbReference>
<dbReference type="Proteomes" id="UP001069802">
    <property type="component" value="Unassembled WGS sequence"/>
</dbReference>
<comment type="similarity">
    <text evidence="1">Belongs to the GST superfamily. NadH family.</text>
</comment>